<accession>A0A8H7WHP4</accession>
<comment type="caution">
    <text evidence="2">The sequence shown here is derived from an EMBL/GenBank/DDBJ whole genome shotgun (WGS) entry which is preliminary data.</text>
</comment>
<proteinExistence type="predicted"/>
<organism evidence="2 3">
    <name type="scientific">Cadophora malorum</name>
    <dbReference type="NCBI Taxonomy" id="108018"/>
    <lineage>
        <taxon>Eukaryota</taxon>
        <taxon>Fungi</taxon>
        <taxon>Dikarya</taxon>
        <taxon>Ascomycota</taxon>
        <taxon>Pezizomycotina</taxon>
        <taxon>Leotiomycetes</taxon>
        <taxon>Helotiales</taxon>
        <taxon>Ploettnerulaceae</taxon>
        <taxon>Cadophora</taxon>
    </lineage>
</organism>
<evidence type="ECO:0000256" key="1">
    <source>
        <dbReference type="SAM" id="MobiDB-lite"/>
    </source>
</evidence>
<name>A0A8H7WHP4_9HELO</name>
<dbReference type="AlphaFoldDB" id="A0A8H7WHP4"/>
<evidence type="ECO:0000313" key="2">
    <source>
        <dbReference type="EMBL" id="KAG4424977.1"/>
    </source>
</evidence>
<evidence type="ECO:0000313" key="3">
    <source>
        <dbReference type="Proteomes" id="UP000664132"/>
    </source>
</evidence>
<feature type="compositionally biased region" description="Polar residues" evidence="1">
    <location>
        <begin position="1"/>
        <end position="12"/>
    </location>
</feature>
<dbReference type="EMBL" id="JAFJYH010000015">
    <property type="protein sequence ID" value="KAG4424977.1"/>
    <property type="molecule type" value="Genomic_DNA"/>
</dbReference>
<feature type="region of interest" description="Disordered" evidence="1">
    <location>
        <begin position="1"/>
        <end position="22"/>
    </location>
</feature>
<keyword evidence="3" id="KW-1185">Reference proteome</keyword>
<reference evidence="2" key="1">
    <citation type="submission" date="2021-02" db="EMBL/GenBank/DDBJ databases">
        <title>Genome sequence Cadophora malorum strain M34.</title>
        <authorList>
            <person name="Stefanovic E."/>
            <person name="Vu D."/>
            <person name="Scully C."/>
            <person name="Dijksterhuis J."/>
            <person name="Roader J."/>
            <person name="Houbraken J."/>
        </authorList>
    </citation>
    <scope>NUCLEOTIDE SEQUENCE</scope>
    <source>
        <strain evidence="2">M34</strain>
    </source>
</reference>
<gene>
    <name evidence="2" type="ORF">IFR04_001948</name>
</gene>
<protein>
    <submittedName>
        <fullName evidence="2">Uncharacterized protein</fullName>
    </submittedName>
</protein>
<dbReference type="Proteomes" id="UP000664132">
    <property type="component" value="Unassembled WGS sequence"/>
</dbReference>
<sequence length="91" mass="9993">MSSTNTQNSAGFTSRRLLHDGSAKMKVRSEAAKNADTTEKVNKAAMLASYLYAAPSVSERLWLEGNGRKNDNRFKALSTNVEGLEKAIEKE</sequence>